<feature type="compositionally biased region" description="Basic and acidic residues" evidence="1">
    <location>
        <begin position="82"/>
        <end position="95"/>
    </location>
</feature>
<proteinExistence type="predicted"/>
<protein>
    <submittedName>
        <fullName evidence="2">Uncharacterized protein</fullName>
    </submittedName>
</protein>
<accession>A0AAV7V549</accession>
<keyword evidence="3" id="KW-1185">Reference proteome</keyword>
<dbReference type="AlphaFoldDB" id="A0AAV7V549"/>
<feature type="compositionally biased region" description="Basic and acidic residues" evidence="1">
    <location>
        <begin position="57"/>
        <end position="75"/>
    </location>
</feature>
<evidence type="ECO:0000313" key="3">
    <source>
        <dbReference type="Proteomes" id="UP001066276"/>
    </source>
</evidence>
<sequence length="95" mass="10311">MKKACTQGVACRAPEHPATINDGPQAAEYPGGTAGDDPEEEGVGNPGIRIPNTIKDGLPRRLEEEEKERNAEETGQRPYQQRPKDPKEKGTTDGE</sequence>
<reference evidence="2" key="1">
    <citation type="journal article" date="2022" name="bioRxiv">
        <title>Sequencing and chromosome-scale assembly of the giantPleurodeles waltlgenome.</title>
        <authorList>
            <person name="Brown T."/>
            <person name="Elewa A."/>
            <person name="Iarovenko S."/>
            <person name="Subramanian E."/>
            <person name="Araus A.J."/>
            <person name="Petzold A."/>
            <person name="Susuki M."/>
            <person name="Suzuki K.-i.T."/>
            <person name="Hayashi T."/>
            <person name="Toyoda A."/>
            <person name="Oliveira C."/>
            <person name="Osipova E."/>
            <person name="Leigh N.D."/>
            <person name="Simon A."/>
            <person name="Yun M.H."/>
        </authorList>
    </citation>
    <scope>NUCLEOTIDE SEQUENCE</scope>
    <source>
        <strain evidence="2">20211129_DDA</strain>
        <tissue evidence="2">Liver</tissue>
    </source>
</reference>
<evidence type="ECO:0000256" key="1">
    <source>
        <dbReference type="SAM" id="MobiDB-lite"/>
    </source>
</evidence>
<name>A0AAV7V549_PLEWA</name>
<dbReference type="Proteomes" id="UP001066276">
    <property type="component" value="Chromosome 2_2"/>
</dbReference>
<organism evidence="2 3">
    <name type="scientific">Pleurodeles waltl</name>
    <name type="common">Iberian ribbed newt</name>
    <dbReference type="NCBI Taxonomy" id="8319"/>
    <lineage>
        <taxon>Eukaryota</taxon>
        <taxon>Metazoa</taxon>
        <taxon>Chordata</taxon>
        <taxon>Craniata</taxon>
        <taxon>Vertebrata</taxon>
        <taxon>Euteleostomi</taxon>
        <taxon>Amphibia</taxon>
        <taxon>Batrachia</taxon>
        <taxon>Caudata</taxon>
        <taxon>Salamandroidea</taxon>
        <taxon>Salamandridae</taxon>
        <taxon>Pleurodelinae</taxon>
        <taxon>Pleurodeles</taxon>
    </lineage>
</organism>
<evidence type="ECO:0000313" key="2">
    <source>
        <dbReference type="EMBL" id="KAJ1195143.1"/>
    </source>
</evidence>
<comment type="caution">
    <text evidence="2">The sequence shown here is derived from an EMBL/GenBank/DDBJ whole genome shotgun (WGS) entry which is preliminary data.</text>
</comment>
<feature type="region of interest" description="Disordered" evidence="1">
    <location>
        <begin position="1"/>
        <end position="95"/>
    </location>
</feature>
<gene>
    <name evidence="2" type="ORF">NDU88_004424</name>
</gene>
<dbReference type="EMBL" id="JANPWB010000004">
    <property type="protein sequence ID" value="KAJ1195143.1"/>
    <property type="molecule type" value="Genomic_DNA"/>
</dbReference>